<evidence type="ECO:0000313" key="2">
    <source>
        <dbReference type="Proteomes" id="UP001179280"/>
    </source>
</evidence>
<dbReference type="InterPro" id="IPR015064">
    <property type="entry name" value="Sda"/>
</dbReference>
<sequence>MIENIENDVLLEAYYKAIEKQLDDDFILILKSELIRRGFDVKKKS</sequence>
<evidence type="ECO:0000313" key="1">
    <source>
        <dbReference type="EMBL" id="MBM7839865.1"/>
    </source>
</evidence>
<comment type="caution">
    <text evidence="1">The sequence shown here is derived from an EMBL/GenBank/DDBJ whole genome shotgun (WGS) entry which is preliminary data.</text>
</comment>
<evidence type="ECO:0008006" key="3">
    <source>
        <dbReference type="Google" id="ProtNLM"/>
    </source>
</evidence>
<dbReference type="InterPro" id="IPR036916">
    <property type="entry name" value="Sda_sf"/>
</dbReference>
<name>A0ABS2SYM9_9BACI</name>
<dbReference type="Proteomes" id="UP001179280">
    <property type="component" value="Unassembled WGS sequence"/>
</dbReference>
<dbReference type="SUPFAM" id="SSF100985">
    <property type="entry name" value="Sporulation inhibitor Sda"/>
    <property type="match status" value="1"/>
</dbReference>
<protein>
    <recommendedName>
        <fullName evidence="3">Sporulation histidine kinase inhibitor Sda</fullName>
    </recommendedName>
</protein>
<dbReference type="EMBL" id="JAFBCV010000010">
    <property type="protein sequence ID" value="MBM7839865.1"/>
    <property type="molecule type" value="Genomic_DNA"/>
</dbReference>
<dbReference type="Pfam" id="PF08970">
    <property type="entry name" value="Sda"/>
    <property type="match status" value="1"/>
</dbReference>
<dbReference type="Gene3D" id="1.10.287.1100">
    <property type="entry name" value="Sporulation inhibitor A"/>
    <property type="match status" value="1"/>
</dbReference>
<proteinExistence type="predicted"/>
<reference evidence="1" key="1">
    <citation type="submission" date="2021-01" db="EMBL/GenBank/DDBJ databases">
        <title>Genomic Encyclopedia of Type Strains, Phase IV (KMG-IV): sequencing the most valuable type-strain genomes for metagenomic binning, comparative biology and taxonomic classification.</title>
        <authorList>
            <person name="Goeker M."/>
        </authorList>
    </citation>
    <scope>NUCLEOTIDE SEQUENCE</scope>
    <source>
        <strain evidence="1">DSM 21943</strain>
    </source>
</reference>
<gene>
    <name evidence="1" type="ORF">JOC54_003145</name>
</gene>
<organism evidence="1 2">
    <name type="scientific">Shouchella xiaoxiensis</name>
    <dbReference type="NCBI Taxonomy" id="766895"/>
    <lineage>
        <taxon>Bacteria</taxon>
        <taxon>Bacillati</taxon>
        <taxon>Bacillota</taxon>
        <taxon>Bacilli</taxon>
        <taxon>Bacillales</taxon>
        <taxon>Bacillaceae</taxon>
        <taxon>Shouchella</taxon>
    </lineage>
</organism>
<keyword evidence="2" id="KW-1185">Reference proteome</keyword>
<accession>A0ABS2SYM9</accession>